<keyword evidence="5 9" id="KW-1133">Transmembrane helix</keyword>
<accession>A0A197JSU9</accession>
<feature type="transmembrane region" description="Helical" evidence="9">
    <location>
        <begin position="70"/>
        <end position="90"/>
    </location>
</feature>
<feature type="transmembrane region" description="Helical" evidence="9">
    <location>
        <begin position="102"/>
        <end position="119"/>
    </location>
</feature>
<evidence type="ECO:0000313" key="10">
    <source>
        <dbReference type="EMBL" id="OAQ27521.1"/>
    </source>
</evidence>
<evidence type="ECO:0000256" key="1">
    <source>
        <dbReference type="ARBA" id="ARBA00004141"/>
    </source>
</evidence>
<organism evidence="10 11">
    <name type="scientific">Linnemannia elongata AG-77</name>
    <dbReference type="NCBI Taxonomy" id="1314771"/>
    <lineage>
        <taxon>Eukaryota</taxon>
        <taxon>Fungi</taxon>
        <taxon>Fungi incertae sedis</taxon>
        <taxon>Mucoromycota</taxon>
        <taxon>Mortierellomycotina</taxon>
        <taxon>Mortierellomycetes</taxon>
        <taxon>Mortierellales</taxon>
        <taxon>Mortierellaceae</taxon>
        <taxon>Linnemannia</taxon>
    </lineage>
</organism>
<dbReference type="STRING" id="1314771.A0A197JSU9"/>
<proteinExistence type="inferred from homology"/>
<name>A0A197JSU9_9FUNG</name>
<keyword evidence="7" id="KW-0479">Metal-binding</keyword>
<feature type="binding site" evidence="7">
    <location>
        <position position="29"/>
    </location>
    <ligand>
        <name>Ca(2+)</name>
        <dbReference type="ChEBI" id="CHEBI:29108"/>
    </ligand>
</feature>
<dbReference type="GO" id="GO:0016811">
    <property type="term" value="F:hydrolase activity, acting on carbon-nitrogen (but not peptide) bonds, in linear amides"/>
    <property type="evidence" value="ECO:0007669"/>
    <property type="project" value="InterPro"/>
</dbReference>
<feature type="binding site" evidence="7">
    <location>
        <position position="42"/>
    </location>
    <ligand>
        <name>Ca(2+)</name>
        <dbReference type="ChEBI" id="CHEBI:29108"/>
    </ligand>
</feature>
<feature type="transmembrane region" description="Helical" evidence="9">
    <location>
        <begin position="189"/>
        <end position="206"/>
    </location>
</feature>
<evidence type="ECO:0000256" key="8">
    <source>
        <dbReference type="PIRSR" id="PIRSR608901-2"/>
    </source>
</evidence>
<dbReference type="GO" id="GO:0046872">
    <property type="term" value="F:metal ion binding"/>
    <property type="evidence" value="ECO:0007669"/>
    <property type="project" value="UniProtKB-KW"/>
</dbReference>
<dbReference type="PANTHER" id="PTHR46187">
    <property type="entry name" value="ALKALINE CERAMIDASE 3"/>
    <property type="match status" value="1"/>
</dbReference>
<keyword evidence="6 9" id="KW-0472">Membrane</keyword>
<dbReference type="PANTHER" id="PTHR46187:SF3">
    <property type="entry name" value="ALKALINE CERAMIDASE 3"/>
    <property type="match status" value="1"/>
</dbReference>
<evidence type="ECO:0000256" key="9">
    <source>
        <dbReference type="SAM" id="Phobius"/>
    </source>
</evidence>
<feature type="transmembrane region" description="Helical" evidence="9">
    <location>
        <begin position="126"/>
        <end position="145"/>
    </location>
</feature>
<dbReference type="Proteomes" id="UP000078512">
    <property type="component" value="Unassembled WGS sequence"/>
</dbReference>
<dbReference type="Pfam" id="PF05875">
    <property type="entry name" value="Ceramidase"/>
    <property type="match status" value="1"/>
</dbReference>
<comment type="subcellular location">
    <subcellularLocation>
        <location evidence="1">Membrane</location>
        <topology evidence="1">Multi-pass membrane protein</topology>
    </subcellularLocation>
</comment>
<dbReference type="OrthoDB" id="187171at2759"/>
<gene>
    <name evidence="10" type="ORF">K457DRAFT_97090</name>
</gene>
<keyword evidence="7" id="KW-0106">Calcium</keyword>
<dbReference type="GO" id="GO:0046514">
    <property type="term" value="P:ceramide catabolic process"/>
    <property type="evidence" value="ECO:0007669"/>
    <property type="project" value="TreeGrafter"/>
</dbReference>
<feature type="binding site" evidence="7">
    <location>
        <position position="31"/>
    </location>
    <ligand>
        <name>Ca(2+)</name>
        <dbReference type="ChEBI" id="CHEBI:29108"/>
    </ligand>
</feature>
<keyword evidence="4" id="KW-0378">Hydrolase</keyword>
<comment type="similarity">
    <text evidence="2">Belongs to the alkaline ceramidase family.</text>
</comment>
<evidence type="ECO:0000256" key="2">
    <source>
        <dbReference type="ARBA" id="ARBA00009780"/>
    </source>
</evidence>
<evidence type="ECO:0000256" key="3">
    <source>
        <dbReference type="ARBA" id="ARBA00022692"/>
    </source>
</evidence>
<evidence type="ECO:0000256" key="5">
    <source>
        <dbReference type="ARBA" id="ARBA00022989"/>
    </source>
</evidence>
<feature type="transmembrane region" description="Helical" evidence="9">
    <location>
        <begin position="43"/>
        <end position="63"/>
    </location>
</feature>
<keyword evidence="11" id="KW-1185">Reference proteome</keyword>
<feature type="binding site" evidence="8">
    <location>
        <position position="230"/>
    </location>
    <ligand>
        <name>Zn(2+)</name>
        <dbReference type="ChEBI" id="CHEBI:29105"/>
        <note>catalytic</note>
    </ligand>
</feature>
<evidence type="ECO:0000256" key="4">
    <source>
        <dbReference type="ARBA" id="ARBA00022801"/>
    </source>
</evidence>
<feature type="transmembrane region" description="Helical" evidence="9">
    <location>
        <begin position="231"/>
        <end position="253"/>
    </location>
</feature>
<dbReference type="InterPro" id="IPR008901">
    <property type="entry name" value="ACER"/>
</dbReference>
<dbReference type="AlphaFoldDB" id="A0A197JSU9"/>
<evidence type="ECO:0000313" key="11">
    <source>
        <dbReference type="Proteomes" id="UP000078512"/>
    </source>
</evidence>
<protein>
    <submittedName>
        <fullName evidence="10">Alkaline phytoceramidase</fullName>
    </submittedName>
</protein>
<sequence>MAPTVIAAGSSAAFDRLGYWSPSTSSVDWCESNYVVSFYIAEFWNTISNAACFAAAAIAYHFFPGAKEARFRYLFGTLFLVGLGSVLFHGTLRHKMQLLDELPMLYSATIILFILVEAKHGPQGQWFPLILAAWLATTTLIFSTATGNLQFYTFQSTYTILQFGMIYYLRILHVQQRTLKGPNPLISTLIRRALGFALFAVSIWLIDLRACEYVNGLTGRSVLRWNLQLHAWWHVFSAAALYHAMMLVIYYHFDVRTNLGYIAEKDASQQQQQQQQAGQKQQERQQHHQPYVDHWMGLVPVIRLRHSKRV</sequence>
<feature type="binding site" evidence="8">
    <location>
        <position position="234"/>
    </location>
    <ligand>
        <name>Zn(2+)</name>
        <dbReference type="ChEBI" id="CHEBI:29105"/>
        <note>catalytic</note>
    </ligand>
</feature>
<comment type="cofactor">
    <cofactor evidence="8">
        <name>Zn(2+)</name>
        <dbReference type="ChEBI" id="CHEBI:29105"/>
    </cofactor>
</comment>
<keyword evidence="3 9" id="KW-0812">Transmembrane</keyword>
<dbReference type="GO" id="GO:0046513">
    <property type="term" value="P:ceramide biosynthetic process"/>
    <property type="evidence" value="ECO:0007669"/>
    <property type="project" value="TreeGrafter"/>
</dbReference>
<feature type="binding site" evidence="7">
    <location>
        <position position="33"/>
    </location>
    <ligand>
        <name>Ca(2+)</name>
        <dbReference type="ChEBI" id="CHEBI:29108"/>
    </ligand>
</feature>
<reference evidence="10 11" key="1">
    <citation type="submission" date="2016-05" db="EMBL/GenBank/DDBJ databases">
        <title>Genome sequencing reveals origins of a unique bacterial endosymbiosis in the earliest lineages of terrestrial Fungi.</title>
        <authorList>
            <consortium name="DOE Joint Genome Institute"/>
            <person name="Uehling J."/>
            <person name="Gryganskyi A."/>
            <person name="Hameed K."/>
            <person name="Tschaplinski T."/>
            <person name="Misztal P."/>
            <person name="Wu S."/>
            <person name="Desiro A."/>
            <person name="Vande Pol N."/>
            <person name="Du Z.-Y."/>
            <person name="Zienkiewicz A."/>
            <person name="Zienkiewicz K."/>
            <person name="Morin E."/>
            <person name="Tisserant E."/>
            <person name="Splivallo R."/>
            <person name="Hainaut M."/>
            <person name="Henrissat B."/>
            <person name="Ohm R."/>
            <person name="Kuo A."/>
            <person name="Yan J."/>
            <person name="Lipzen A."/>
            <person name="Nolan M."/>
            <person name="Labutti K."/>
            <person name="Barry K."/>
            <person name="Goldstein A."/>
            <person name="Labbe J."/>
            <person name="Schadt C."/>
            <person name="Tuskan G."/>
            <person name="Grigoriev I."/>
            <person name="Martin F."/>
            <person name="Vilgalys R."/>
            <person name="Bonito G."/>
        </authorList>
    </citation>
    <scope>NUCLEOTIDE SEQUENCE [LARGE SCALE GENOMIC DNA]</scope>
    <source>
        <strain evidence="10 11">AG-77</strain>
    </source>
</reference>
<dbReference type="EMBL" id="KV442056">
    <property type="protein sequence ID" value="OAQ27521.1"/>
    <property type="molecule type" value="Genomic_DNA"/>
</dbReference>
<evidence type="ECO:0000256" key="6">
    <source>
        <dbReference type="ARBA" id="ARBA00023136"/>
    </source>
</evidence>
<keyword evidence="8" id="KW-0862">Zinc</keyword>
<feature type="binding site" evidence="8">
    <location>
        <position position="89"/>
    </location>
    <ligand>
        <name>Zn(2+)</name>
        <dbReference type="ChEBI" id="CHEBI:29105"/>
        <note>catalytic</note>
    </ligand>
</feature>
<evidence type="ECO:0000256" key="7">
    <source>
        <dbReference type="PIRSR" id="PIRSR608901-1"/>
    </source>
</evidence>
<dbReference type="GO" id="GO:0005789">
    <property type="term" value="C:endoplasmic reticulum membrane"/>
    <property type="evidence" value="ECO:0007669"/>
    <property type="project" value="TreeGrafter"/>
</dbReference>
<feature type="transmembrane region" description="Helical" evidence="9">
    <location>
        <begin position="151"/>
        <end position="169"/>
    </location>
</feature>
<feature type="binding site" evidence="7">
    <location>
        <position position="28"/>
    </location>
    <ligand>
        <name>Ca(2+)</name>
        <dbReference type="ChEBI" id="CHEBI:29108"/>
    </ligand>
</feature>